<dbReference type="PRINTS" id="PR00862">
    <property type="entry name" value="PROLIGOPTASE"/>
</dbReference>
<keyword evidence="7" id="KW-0574">Periplasm</keyword>
<dbReference type="PANTHER" id="PTHR42881">
    <property type="entry name" value="PROLYL ENDOPEPTIDASE"/>
    <property type="match status" value="1"/>
</dbReference>
<evidence type="ECO:0000256" key="6">
    <source>
        <dbReference type="ARBA" id="ARBA00022729"/>
    </source>
</evidence>
<evidence type="ECO:0000256" key="7">
    <source>
        <dbReference type="ARBA" id="ARBA00022764"/>
    </source>
</evidence>
<organism evidence="14 15">
    <name type="scientific">Flavobacterium urocaniciphilum</name>
    <dbReference type="NCBI Taxonomy" id="1299341"/>
    <lineage>
        <taxon>Bacteria</taxon>
        <taxon>Pseudomonadati</taxon>
        <taxon>Bacteroidota</taxon>
        <taxon>Flavobacteriia</taxon>
        <taxon>Flavobacteriales</taxon>
        <taxon>Flavobacteriaceae</taxon>
        <taxon>Flavobacterium</taxon>
    </lineage>
</organism>
<evidence type="ECO:0000256" key="9">
    <source>
        <dbReference type="ARBA" id="ARBA00022825"/>
    </source>
</evidence>
<evidence type="ECO:0000256" key="1">
    <source>
        <dbReference type="ARBA" id="ARBA00001070"/>
    </source>
</evidence>
<evidence type="ECO:0000256" key="5">
    <source>
        <dbReference type="ARBA" id="ARBA00022670"/>
    </source>
</evidence>
<evidence type="ECO:0000313" key="15">
    <source>
        <dbReference type="Proteomes" id="UP000198648"/>
    </source>
</evidence>
<dbReference type="GO" id="GO:0042597">
    <property type="term" value="C:periplasmic space"/>
    <property type="evidence" value="ECO:0007669"/>
    <property type="project" value="UniProtKB-SubCell"/>
</dbReference>
<name>A0A1H9ADG1_9FLAO</name>
<accession>A0A1H9ADG1</accession>
<dbReference type="GO" id="GO:0070012">
    <property type="term" value="F:oligopeptidase activity"/>
    <property type="evidence" value="ECO:0007669"/>
    <property type="project" value="TreeGrafter"/>
</dbReference>
<dbReference type="GO" id="GO:0005829">
    <property type="term" value="C:cytosol"/>
    <property type="evidence" value="ECO:0007669"/>
    <property type="project" value="TreeGrafter"/>
</dbReference>
<evidence type="ECO:0000256" key="4">
    <source>
        <dbReference type="ARBA" id="ARBA00011897"/>
    </source>
</evidence>
<dbReference type="InterPro" id="IPR029058">
    <property type="entry name" value="AB_hydrolase_fold"/>
</dbReference>
<dbReference type="Gene3D" id="3.40.50.1820">
    <property type="entry name" value="alpha/beta hydrolase"/>
    <property type="match status" value="1"/>
</dbReference>
<feature type="domain" description="Peptidase S9 prolyl oligopeptidase catalytic" evidence="12">
    <location>
        <begin position="480"/>
        <end position="690"/>
    </location>
</feature>
<evidence type="ECO:0000256" key="2">
    <source>
        <dbReference type="ARBA" id="ARBA00004418"/>
    </source>
</evidence>
<evidence type="ECO:0000259" key="12">
    <source>
        <dbReference type="Pfam" id="PF00326"/>
    </source>
</evidence>
<dbReference type="AlphaFoldDB" id="A0A1H9ADG1"/>
<dbReference type="EMBL" id="FOEI01000002">
    <property type="protein sequence ID" value="SEP74734.1"/>
    <property type="molecule type" value="Genomic_DNA"/>
</dbReference>
<evidence type="ECO:0000256" key="11">
    <source>
        <dbReference type="ARBA" id="ARBA00081187"/>
    </source>
</evidence>
<dbReference type="Pfam" id="PF00326">
    <property type="entry name" value="Peptidase_S9"/>
    <property type="match status" value="1"/>
</dbReference>
<keyword evidence="15" id="KW-1185">Reference proteome</keyword>
<evidence type="ECO:0000256" key="3">
    <source>
        <dbReference type="ARBA" id="ARBA00005228"/>
    </source>
</evidence>
<evidence type="ECO:0000259" key="13">
    <source>
        <dbReference type="Pfam" id="PF02897"/>
    </source>
</evidence>
<proteinExistence type="inferred from homology"/>
<dbReference type="InterPro" id="IPR051167">
    <property type="entry name" value="Prolyl_oligopep/macrocyclase"/>
</dbReference>
<keyword evidence="5" id="KW-0645">Protease</keyword>
<reference evidence="14 15" key="1">
    <citation type="submission" date="2016-10" db="EMBL/GenBank/DDBJ databases">
        <authorList>
            <person name="de Groot N.N."/>
        </authorList>
    </citation>
    <scope>NUCLEOTIDE SEQUENCE [LARGE SCALE GENOMIC DNA]</scope>
    <source>
        <strain evidence="14 15">DSM 27078</strain>
    </source>
</reference>
<evidence type="ECO:0000256" key="8">
    <source>
        <dbReference type="ARBA" id="ARBA00022801"/>
    </source>
</evidence>
<dbReference type="Proteomes" id="UP000198648">
    <property type="component" value="Unassembled WGS sequence"/>
</dbReference>
<comment type="similarity">
    <text evidence="3">Belongs to the peptidase S9A family.</text>
</comment>
<evidence type="ECO:0000313" key="14">
    <source>
        <dbReference type="EMBL" id="SEP74734.1"/>
    </source>
</evidence>
<dbReference type="SUPFAM" id="SSF53474">
    <property type="entry name" value="alpha/beta-Hydrolases"/>
    <property type="match status" value="1"/>
</dbReference>
<dbReference type="Gene3D" id="2.130.10.120">
    <property type="entry name" value="Prolyl oligopeptidase, N-terminal domain"/>
    <property type="match status" value="1"/>
</dbReference>
<dbReference type="PROSITE" id="PS00708">
    <property type="entry name" value="PRO_ENDOPEP_SER"/>
    <property type="match status" value="1"/>
</dbReference>
<comment type="catalytic activity">
    <reaction evidence="1">
        <text>Hydrolysis of Pro-|-Xaa &gt;&gt; Ala-|-Xaa in oligopeptides.</text>
        <dbReference type="EC" id="3.4.21.26"/>
    </reaction>
</comment>
<dbReference type="InterPro" id="IPR001375">
    <property type="entry name" value="Peptidase_S9_cat"/>
</dbReference>
<keyword evidence="9" id="KW-0720">Serine protease</keyword>
<dbReference type="Pfam" id="PF02897">
    <property type="entry name" value="Peptidase_S9_N"/>
    <property type="match status" value="1"/>
</dbReference>
<keyword evidence="6" id="KW-0732">Signal</keyword>
<dbReference type="GO" id="GO:0006508">
    <property type="term" value="P:proteolysis"/>
    <property type="evidence" value="ECO:0007669"/>
    <property type="project" value="UniProtKB-KW"/>
</dbReference>
<evidence type="ECO:0000256" key="10">
    <source>
        <dbReference type="ARBA" id="ARBA00060121"/>
    </source>
</evidence>
<keyword evidence="8" id="KW-0378">Hydrolase</keyword>
<gene>
    <name evidence="14" type="ORF">SAMN05444005_10292</name>
</gene>
<dbReference type="OrthoDB" id="9801421at2"/>
<dbReference type="InterPro" id="IPR023302">
    <property type="entry name" value="Pept_S9A_N"/>
</dbReference>
<dbReference type="InterPro" id="IPR002471">
    <property type="entry name" value="Pept_S9_AS"/>
</dbReference>
<dbReference type="InterPro" id="IPR002470">
    <property type="entry name" value="Peptidase_S9A"/>
</dbReference>
<sequence>MRRTILFATLISSISIMAQNKIKYPVTKKIDHKDVYFGTEINDVYRWLEDDRSKETENWVKAQNVVTYKYLDQIPFRKQIKERMEKLWNYEKISAPFVEGKYTYFYKNNGLQNQSVLYRKDVSGKEEIFLDPNTFSKDGTTSLAGINFTQDGSLVAYQISEAGSDWRKVIVLNAVTKEKIGETLVDVKFSGISWFKNEGFYYSSYDKPLGSELSAKTDQHKLYYHKLGTKQTEDKVVFGGDKKRRYVGGQVTEDNRYLVITAANATSSNELYVVDLSNEKFEIKTIVDSMDFDYDFIDNKGSMLYFVTNNNAPNKKLIIIDANNSEASNWIKVIPETENVLSVTTGGGYIFANYMKDAISVVKQYDYEGSLISEVNLPGIGTASGFGGKKEEKIVYYTFMNYITPSSIYTFDVKTGKSALYQKPKVDFKSEDYESKQVFYTSKDGTQVPMIITYKKGTKLNGKNPTILYGYGGFNVSLTPSFSIANAVWLENGGIYAVANLRGGGEYGKEWHNGGIQMKKQNVFDDFIAAAEFLIAQKYTSSKFLAIKGGSNGGLLVGATMLQRPDLFKVALPAVGVLDMLRYHTFTAGAGWAYDYGTSEQSKEMFNYIKGYSPVHNVKEESYPATLVTTGDHDDRVVPAHSFKFAAELQDKQKGTNPVLIRIDVNAGHGAGKSTDAIINEQVDMQAFTLFNMGIKMFVK</sequence>
<dbReference type="FunFam" id="3.40.50.1820:FF:000005">
    <property type="entry name" value="Prolyl endopeptidase"/>
    <property type="match status" value="1"/>
</dbReference>
<comment type="function">
    <text evidence="10">Cleaves peptide bonds on the C-terminal side of prolyl residues within peptides that are up to approximately 30 amino acids long. Has an absolute requirement for an X-Pro bond in the trans configuration immediately preceding the Pro-Y scissible bond.</text>
</comment>
<comment type="subcellular location">
    <subcellularLocation>
        <location evidence="2">Periplasm</location>
    </subcellularLocation>
</comment>
<dbReference type="EC" id="3.4.21.26" evidence="4"/>
<dbReference type="RefSeq" id="WP_091465859.1">
    <property type="nucleotide sequence ID" value="NZ_FOEI01000002.1"/>
</dbReference>
<feature type="domain" description="Peptidase S9A N-terminal" evidence="13">
    <location>
        <begin position="25"/>
        <end position="423"/>
    </location>
</feature>
<dbReference type="SUPFAM" id="SSF50993">
    <property type="entry name" value="Peptidase/esterase 'gauge' domain"/>
    <property type="match status" value="1"/>
</dbReference>
<dbReference type="PANTHER" id="PTHR42881:SF2">
    <property type="entry name" value="PROLYL ENDOPEPTIDASE"/>
    <property type="match status" value="1"/>
</dbReference>
<protein>
    <recommendedName>
        <fullName evidence="4">prolyl oligopeptidase</fullName>
        <ecNumber evidence="4">3.4.21.26</ecNumber>
    </recommendedName>
    <alternativeName>
        <fullName evidence="11">Proline-specific endopeptidase</fullName>
    </alternativeName>
</protein>
<dbReference type="GO" id="GO:0004252">
    <property type="term" value="F:serine-type endopeptidase activity"/>
    <property type="evidence" value="ECO:0007669"/>
    <property type="project" value="UniProtKB-EC"/>
</dbReference>